<evidence type="ECO:0000313" key="4">
    <source>
        <dbReference type="Proteomes" id="UP001190700"/>
    </source>
</evidence>
<feature type="coiled-coil region" evidence="1">
    <location>
        <begin position="92"/>
        <end position="237"/>
    </location>
</feature>
<dbReference type="AlphaFoldDB" id="A0AAE0BIR3"/>
<feature type="region of interest" description="Disordered" evidence="2">
    <location>
        <begin position="1"/>
        <end position="58"/>
    </location>
</feature>
<evidence type="ECO:0000256" key="2">
    <source>
        <dbReference type="SAM" id="MobiDB-lite"/>
    </source>
</evidence>
<keyword evidence="4" id="KW-1185">Reference proteome</keyword>
<proteinExistence type="predicted"/>
<feature type="compositionally biased region" description="Pro residues" evidence="2">
    <location>
        <begin position="338"/>
        <end position="349"/>
    </location>
</feature>
<feature type="region of interest" description="Disordered" evidence="2">
    <location>
        <begin position="280"/>
        <end position="311"/>
    </location>
</feature>
<evidence type="ECO:0000313" key="3">
    <source>
        <dbReference type="EMBL" id="KAK3237331.1"/>
    </source>
</evidence>
<reference evidence="3 4" key="1">
    <citation type="journal article" date="2015" name="Genome Biol. Evol.">
        <title>Comparative Genomics of a Bacterivorous Green Alga Reveals Evolutionary Causalities and Consequences of Phago-Mixotrophic Mode of Nutrition.</title>
        <authorList>
            <person name="Burns J.A."/>
            <person name="Paasch A."/>
            <person name="Narechania A."/>
            <person name="Kim E."/>
        </authorList>
    </citation>
    <scope>NUCLEOTIDE SEQUENCE [LARGE SCALE GENOMIC DNA]</scope>
    <source>
        <strain evidence="3 4">PLY_AMNH</strain>
    </source>
</reference>
<sequence length="493" mass="53712">MGEQGEGAYRPNSSGWQEGSYPTRDSPRGKTSSKSRVPVEQRNMHRPKVAAGGGGHSQMVPAAATQANLNHKTVLAYQQAMLASTSMMATTNQEHMEMVEALERQLSDKEHNERRMAKEMEEKQAAVEERDERIADMCAEWERSMQKLKAARHKEIQQLSARLRQLEEREVPALRHSLDEAVATIDLLKEDLQLEQLRVAKVEAEHRQVVAEKDHVIQQQEKRNQELELDMQHVVAATSKFVRREVLVSHSLGSLSSIADAAEVSESSIHRMLQGGVEAGARAMPPSSFGSDSASKAGLRPPPSPSSAGGVRDASLAVLANKLQEFSMSPRTMSPASLAPPPPPPPSPGPLQSQASRSVKFAEDLDSGSQPFSAPLPPRSSPLPSPPPNFAFTLQGSQPSFNETRDSTTVAGMSAEPNQSAPNFAREAARKISIVSLNKTADDPTDVWNKYDTPGNLAKSFSRNPTINLVAPSTDPGNKNKVFNTIQAFDQTN</sequence>
<feature type="region of interest" description="Disordered" evidence="2">
    <location>
        <begin position="330"/>
        <end position="407"/>
    </location>
</feature>
<keyword evidence="1" id="KW-0175">Coiled coil</keyword>
<dbReference type="EMBL" id="LGRX02034640">
    <property type="protein sequence ID" value="KAK3237331.1"/>
    <property type="molecule type" value="Genomic_DNA"/>
</dbReference>
<evidence type="ECO:0000256" key="1">
    <source>
        <dbReference type="SAM" id="Coils"/>
    </source>
</evidence>
<name>A0AAE0BIR3_9CHLO</name>
<gene>
    <name evidence="3" type="ORF">CYMTET_52588</name>
</gene>
<comment type="caution">
    <text evidence="3">The sequence shown here is derived from an EMBL/GenBank/DDBJ whole genome shotgun (WGS) entry which is preliminary data.</text>
</comment>
<accession>A0AAE0BIR3</accession>
<feature type="compositionally biased region" description="Pro residues" evidence="2">
    <location>
        <begin position="374"/>
        <end position="389"/>
    </location>
</feature>
<feature type="compositionally biased region" description="Polar residues" evidence="2">
    <location>
        <begin position="392"/>
        <end position="407"/>
    </location>
</feature>
<organism evidence="3 4">
    <name type="scientific">Cymbomonas tetramitiformis</name>
    <dbReference type="NCBI Taxonomy" id="36881"/>
    <lineage>
        <taxon>Eukaryota</taxon>
        <taxon>Viridiplantae</taxon>
        <taxon>Chlorophyta</taxon>
        <taxon>Pyramimonadophyceae</taxon>
        <taxon>Pyramimonadales</taxon>
        <taxon>Pyramimonadaceae</taxon>
        <taxon>Cymbomonas</taxon>
    </lineage>
</organism>
<dbReference type="Proteomes" id="UP001190700">
    <property type="component" value="Unassembled WGS sequence"/>
</dbReference>
<protein>
    <submittedName>
        <fullName evidence="3">Uncharacterized protein</fullName>
    </submittedName>
</protein>